<feature type="transmembrane region" description="Helical" evidence="6">
    <location>
        <begin position="233"/>
        <end position="255"/>
    </location>
</feature>
<reference evidence="9" key="1">
    <citation type="journal article" date="2018" name="Nat. Microbiol.">
        <title>Leveraging single-cell genomics to expand the fungal tree of life.</title>
        <authorList>
            <person name="Ahrendt S.R."/>
            <person name="Quandt C.A."/>
            <person name="Ciobanu D."/>
            <person name="Clum A."/>
            <person name="Salamov A."/>
            <person name="Andreopoulos B."/>
            <person name="Cheng J.F."/>
            <person name="Woyke T."/>
            <person name="Pelin A."/>
            <person name="Henrissat B."/>
            <person name="Reynolds N.K."/>
            <person name="Benny G.L."/>
            <person name="Smith M.E."/>
            <person name="James T.Y."/>
            <person name="Grigoriev I.V."/>
        </authorList>
    </citation>
    <scope>NUCLEOTIDE SEQUENCE [LARGE SCALE GENOMIC DNA]</scope>
    <source>
        <strain evidence="9">ATCC 52028</strain>
    </source>
</reference>
<evidence type="ECO:0000256" key="5">
    <source>
        <dbReference type="ARBA" id="ARBA00023136"/>
    </source>
</evidence>
<keyword evidence="4 6" id="KW-1133">Transmembrane helix</keyword>
<feature type="transmembrane region" description="Helical" evidence="6">
    <location>
        <begin position="12"/>
        <end position="31"/>
    </location>
</feature>
<dbReference type="Pfam" id="PF07690">
    <property type="entry name" value="MFS_1"/>
    <property type="match status" value="1"/>
</dbReference>
<proteinExistence type="predicted"/>
<accession>A0A4P9WZ19</accession>
<comment type="subcellular location">
    <subcellularLocation>
        <location evidence="1">Membrane</location>
        <topology evidence="1">Multi-pass membrane protein</topology>
    </subcellularLocation>
</comment>
<feature type="transmembrane region" description="Helical" evidence="6">
    <location>
        <begin position="330"/>
        <end position="353"/>
    </location>
</feature>
<feature type="non-terminal residue" evidence="8">
    <location>
        <position position="391"/>
    </location>
</feature>
<dbReference type="AlphaFoldDB" id="A0A4P9WZ19"/>
<evidence type="ECO:0000256" key="3">
    <source>
        <dbReference type="ARBA" id="ARBA00022692"/>
    </source>
</evidence>
<feature type="transmembrane region" description="Helical" evidence="6">
    <location>
        <begin position="365"/>
        <end position="383"/>
    </location>
</feature>
<dbReference type="SUPFAM" id="SSF103473">
    <property type="entry name" value="MFS general substrate transporter"/>
    <property type="match status" value="1"/>
</dbReference>
<evidence type="ECO:0000256" key="6">
    <source>
        <dbReference type="SAM" id="Phobius"/>
    </source>
</evidence>
<evidence type="ECO:0000256" key="1">
    <source>
        <dbReference type="ARBA" id="ARBA00004141"/>
    </source>
</evidence>
<dbReference type="InterPro" id="IPR036259">
    <property type="entry name" value="MFS_trans_sf"/>
</dbReference>
<dbReference type="GO" id="GO:0022857">
    <property type="term" value="F:transmembrane transporter activity"/>
    <property type="evidence" value="ECO:0007669"/>
    <property type="project" value="InterPro"/>
</dbReference>
<dbReference type="Gene3D" id="1.20.1250.20">
    <property type="entry name" value="MFS general substrate transporter like domains"/>
    <property type="match status" value="1"/>
</dbReference>
<organism evidence="8 9">
    <name type="scientific">Caulochytrium protostelioides</name>
    <dbReference type="NCBI Taxonomy" id="1555241"/>
    <lineage>
        <taxon>Eukaryota</taxon>
        <taxon>Fungi</taxon>
        <taxon>Fungi incertae sedis</taxon>
        <taxon>Chytridiomycota</taxon>
        <taxon>Chytridiomycota incertae sedis</taxon>
        <taxon>Chytridiomycetes</taxon>
        <taxon>Caulochytriales</taxon>
        <taxon>Caulochytriaceae</taxon>
        <taxon>Caulochytrium</taxon>
    </lineage>
</organism>
<name>A0A4P9WZ19_9FUNG</name>
<evidence type="ECO:0000256" key="4">
    <source>
        <dbReference type="ARBA" id="ARBA00022989"/>
    </source>
</evidence>
<evidence type="ECO:0000256" key="2">
    <source>
        <dbReference type="ARBA" id="ARBA00022448"/>
    </source>
</evidence>
<dbReference type="PANTHER" id="PTHR23504:SF15">
    <property type="entry name" value="MAJOR FACILITATOR SUPERFAMILY (MFS) PROFILE DOMAIN-CONTAINING PROTEIN"/>
    <property type="match status" value="1"/>
</dbReference>
<evidence type="ECO:0000259" key="7">
    <source>
        <dbReference type="PROSITE" id="PS50850"/>
    </source>
</evidence>
<dbReference type="PROSITE" id="PS50850">
    <property type="entry name" value="MFS"/>
    <property type="match status" value="1"/>
</dbReference>
<dbReference type="GO" id="GO:0016020">
    <property type="term" value="C:membrane"/>
    <property type="evidence" value="ECO:0007669"/>
    <property type="project" value="UniProtKB-SubCell"/>
</dbReference>
<feature type="transmembrane region" description="Helical" evidence="6">
    <location>
        <begin position="100"/>
        <end position="123"/>
    </location>
</feature>
<feature type="transmembrane region" description="Helical" evidence="6">
    <location>
        <begin position="143"/>
        <end position="163"/>
    </location>
</feature>
<dbReference type="PANTHER" id="PTHR23504">
    <property type="entry name" value="MAJOR FACILITATOR SUPERFAMILY DOMAIN-CONTAINING PROTEIN 10"/>
    <property type="match status" value="1"/>
</dbReference>
<gene>
    <name evidence="8" type="ORF">CXG81DRAFT_3220</name>
</gene>
<dbReference type="InterPro" id="IPR011701">
    <property type="entry name" value="MFS"/>
</dbReference>
<feature type="non-terminal residue" evidence="8">
    <location>
        <position position="1"/>
    </location>
</feature>
<feature type="transmembrane region" description="Helical" evidence="6">
    <location>
        <begin position="275"/>
        <end position="295"/>
    </location>
</feature>
<evidence type="ECO:0000313" key="8">
    <source>
        <dbReference type="EMBL" id="RKO98734.1"/>
    </source>
</evidence>
<dbReference type="EMBL" id="ML014372">
    <property type="protein sequence ID" value="RKO98734.1"/>
    <property type="molecule type" value="Genomic_DNA"/>
</dbReference>
<feature type="transmembrane region" description="Helical" evidence="6">
    <location>
        <begin position="43"/>
        <end position="62"/>
    </location>
</feature>
<dbReference type="InterPro" id="IPR020846">
    <property type="entry name" value="MFS_dom"/>
</dbReference>
<evidence type="ECO:0000313" key="9">
    <source>
        <dbReference type="Proteomes" id="UP000274922"/>
    </source>
</evidence>
<protein>
    <recommendedName>
        <fullName evidence="7">Major facilitator superfamily (MFS) profile domain-containing protein</fullName>
    </recommendedName>
</protein>
<keyword evidence="5 6" id="KW-0472">Membrane</keyword>
<feature type="domain" description="Major facilitator superfamily (MFS) profile" evidence="7">
    <location>
        <begin position="1"/>
        <end position="391"/>
    </location>
</feature>
<keyword evidence="3 6" id="KW-0812">Transmembrane</keyword>
<sequence>GVAGVDDQIGYYAGLLGSCFYAPLFVMNIAWGLASDRVGRKPVLLLGVLVGGCASLMLSLSSHFWVPFAARLLAGLFGANSTVTKGHLGALMPDEVERSWAYGIYGSVYGIMGIVGPLLGSLLTDPARRYPGAVAADGFLAHHPFFLPIITTTALHVAGFVLITRRFEGPKLASAFRALAGRERPLARPPPTSPQATLRAIREDHSPAGARASRGGLSWATVRAALTPAVLRAIGLYCSIALVNMLWTIILPLYFSTAAVDGGLGLRASQASLPLAALMAAKFLVQFFGSVHIVAPLGSRATFIVGMLLVGPVLLALGLLHTLPAGAGRWLALLSCMMLLGVAEAMCYLSVILQITMSVPSASQLGLVHGIATSAAAMVRTIAPAAGGAMW</sequence>
<dbReference type="OrthoDB" id="419616at2759"/>
<dbReference type="Proteomes" id="UP000274922">
    <property type="component" value="Unassembled WGS sequence"/>
</dbReference>
<feature type="transmembrane region" description="Helical" evidence="6">
    <location>
        <begin position="302"/>
        <end position="324"/>
    </location>
</feature>
<keyword evidence="9" id="KW-1185">Reference proteome</keyword>
<keyword evidence="2" id="KW-0813">Transport</keyword>